<reference evidence="2" key="1">
    <citation type="submission" date="2023-04" db="EMBL/GenBank/DDBJ databases">
        <title>Molecular characterization of the Integrative and Conjugative elements harboring multidrug-resistance gene from Glaesserella (Haemophilus) parasuis.</title>
        <authorList>
            <person name="Che Y."/>
            <person name="Zhou L."/>
        </authorList>
    </citation>
    <scope>NUCLEOTIDE SEQUENCE</scope>
    <source>
        <strain evidence="2">Z44</strain>
    </source>
</reference>
<evidence type="ECO:0000313" key="2">
    <source>
        <dbReference type="EMBL" id="WGE09043.1"/>
    </source>
</evidence>
<dbReference type="Proteomes" id="UP001222296">
    <property type="component" value="Chromosome"/>
</dbReference>
<keyword evidence="1" id="KW-0472">Membrane</keyword>
<name>A0AAJ6D8V8_GLAPU</name>
<protein>
    <submittedName>
        <fullName evidence="2">Uncharacterized protein</fullName>
    </submittedName>
</protein>
<proteinExistence type="predicted"/>
<evidence type="ECO:0000313" key="3">
    <source>
        <dbReference type="Proteomes" id="UP001222296"/>
    </source>
</evidence>
<organism evidence="2 3">
    <name type="scientific">Glaesserella parasuis</name>
    <name type="common">Haemophilus parasuis</name>
    <dbReference type="NCBI Taxonomy" id="738"/>
    <lineage>
        <taxon>Bacteria</taxon>
        <taxon>Pseudomonadati</taxon>
        <taxon>Pseudomonadota</taxon>
        <taxon>Gammaproteobacteria</taxon>
        <taxon>Pasteurellales</taxon>
        <taxon>Pasteurellaceae</taxon>
        <taxon>Glaesserella</taxon>
    </lineage>
</organism>
<feature type="transmembrane region" description="Helical" evidence="1">
    <location>
        <begin position="6"/>
        <end position="24"/>
    </location>
</feature>
<keyword evidence="1" id="KW-1133">Transmembrane helix</keyword>
<dbReference type="RefSeq" id="WP_279378326.1">
    <property type="nucleotide sequence ID" value="NZ_CP121769.1"/>
</dbReference>
<gene>
    <name evidence="2" type="ORF">QBL01_07180</name>
</gene>
<accession>A0AAJ6D8V8</accession>
<keyword evidence="1" id="KW-0812">Transmembrane</keyword>
<evidence type="ECO:0000256" key="1">
    <source>
        <dbReference type="SAM" id="Phobius"/>
    </source>
</evidence>
<dbReference type="EMBL" id="CP121769">
    <property type="protein sequence ID" value="WGE09043.1"/>
    <property type="molecule type" value="Genomic_DNA"/>
</dbReference>
<dbReference type="AlphaFoldDB" id="A0AAJ6D8V8"/>
<sequence>METIIITSAFTSFIVSLLVHWFTITQVTKWFDKFFFEQNQIMDVASQKNCEK</sequence>